<reference evidence="1" key="1">
    <citation type="journal article" date="2019" name="bioRxiv">
        <title>The Genome of the Zebra Mussel, Dreissena polymorpha: A Resource for Invasive Species Research.</title>
        <authorList>
            <person name="McCartney M.A."/>
            <person name="Auch B."/>
            <person name="Kono T."/>
            <person name="Mallez S."/>
            <person name="Zhang Y."/>
            <person name="Obille A."/>
            <person name="Becker A."/>
            <person name="Abrahante J.E."/>
            <person name="Garbe J."/>
            <person name="Badalamenti J.P."/>
            <person name="Herman A."/>
            <person name="Mangelson H."/>
            <person name="Liachko I."/>
            <person name="Sullivan S."/>
            <person name="Sone E.D."/>
            <person name="Koren S."/>
            <person name="Silverstein K.A.T."/>
            <person name="Beckman K.B."/>
            <person name="Gohl D.M."/>
        </authorList>
    </citation>
    <scope>NUCLEOTIDE SEQUENCE</scope>
    <source>
        <strain evidence="1">Duluth1</strain>
        <tissue evidence="1">Whole animal</tissue>
    </source>
</reference>
<name>A0A9D4FF39_DREPO</name>
<accession>A0A9D4FF39</accession>
<reference evidence="1" key="2">
    <citation type="submission" date="2020-11" db="EMBL/GenBank/DDBJ databases">
        <authorList>
            <person name="McCartney M.A."/>
            <person name="Auch B."/>
            <person name="Kono T."/>
            <person name="Mallez S."/>
            <person name="Becker A."/>
            <person name="Gohl D.M."/>
            <person name="Silverstein K.A.T."/>
            <person name="Koren S."/>
            <person name="Bechman K.B."/>
            <person name="Herman A."/>
            <person name="Abrahante J.E."/>
            <person name="Garbe J."/>
        </authorList>
    </citation>
    <scope>NUCLEOTIDE SEQUENCE</scope>
    <source>
        <strain evidence="1">Duluth1</strain>
        <tissue evidence="1">Whole animal</tissue>
    </source>
</reference>
<keyword evidence="2" id="KW-1185">Reference proteome</keyword>
<organism evidence="1 2">
    <name type="scientific">Dreissena polymorpha</name>
    <name type="common">Zebra mussel</name>
    <name type="synonym">Mytilus polymorpha</name>
    <dbReference type="NCBI Taxonomy" id="45954"/>
    <lineage>
        <taxon>Eukaryota</taxon>
        <taxon>Metazoa</taxon>
        <taxon>Spiralia</taxon>
        <taxon>Lophotrochozoa</taxon>
        <taxon>Mollusca</taxon>
        <taxon>Bivalvia</taxon>
        <taxon>Autobranchia</taxon>
        <taxon>Heteroconchia</taxon>
        <taxon>Euheterodonta</taxon>
        <taxon>Imparidentia</taxon>
        <taxon>Neoheterodontei</taxon>
        <taxon>Myida</taxon>
        <taxon>Dreissenoidea</taxon>
        <taxon>Dreissenidae</taxon>
        <taxon>Dreissena</taxon>
    </lineage>
</organism>
<comment type="caution">
    <text evidence="1">The sequence shown here is derived from an EMBL/GenBank/DDBJ whole genome shotgun (WGS) entry which is preliminary data.</text>
</comment>
<proteinExistence type="predicted"/>
<dbReference type="Proteomes" id="UP000828390">
    <property type="component" value="Unassembled WGS sequence"/>
</dbReference>
<dbReference type="AlphaFoldDB" id="A0A9D4FF39"/>
<gene>
    <name evidence="1" type="ORF">DPMN_151463</name>
</gene>
<evidence type="ECO:0000313" key="1">
    <source>
        <dbReference type="EMBL" id="KAH3797874.1"/>
    </source>
</evidence>
<sequence length="57" mass="6230">MLQGLLLVVSELTKLDDAGFLLAVSELTKLDVAGFAIGCFRADQASCCRVCYWLFQS</sequence>
<protein>
    <submittedName>
        <fullName evidence="1">Uncharacterized protein</fullName>
    </submittedName>
</protein>
<dbReference type="EMBL" id="JAIWYP010000007">
    <property type="protein sequence ID" value="KAH3797874.1"/>
    <property type="molecule type" value="Genomic_DNA"/>
</dbReference>
<evidence type="ECO:0000313" key="2">
    <source>
        <dbReference type="Proteomes" id="UP000828390"/>
    </source>
</evidence>